<dbReference type="AlphaFoldDB" id="A0A0K1EGD2"/>
<dbReference type="RefSeq" id="WP_050431907.1">
    <property type="nucleotide sequence ID" value="NZ_CP012159.1"/>
</dbReference>
<feature type="transmembrane region" description="Helical" evidence="1">
    <location>
        <begin position="75"/>
        <end position="95"/>
    </location>
</feature>
<feature type="transmembrane region" description="Helical" evidence="1">
    <location>
        <begin position="131"/>
        <end position="152"/>
    </location>
</feature>
<keyword evidence="1" id="KW-1133">Transmembrane helix</keyword>
<evidence type="ECO:0000313" key="2">
    <source>
        <dbReference type="EMBL" id="AKT39909.1"/>
    </source>
</evidence>
<organism evidence="2 3">
    <name type="scientific">Chondromyces crocatus</name>
    <dbReference type="NCBI Taxonomy" id="52"/>
    <lineage>
        <taxon>Bacteria</taxon>
        <taxon>Pseudomonadati</taxon>
        <taxon>Myxococcota</taxon>
        <taxon>Polyangia</taxon>
        <taxon>Polyangiales</taxon>
        <taxon>Polyangiaceae</taxon>
        <taxon>Chondromyces</taxon>
    </lineage>
</organism>
<evidence type="ECO:0000256" key="1">
    <source>
        <dbReference type="SAM" id="Phobius"/>
    </source>
</evidence>
<feature type="transmembrane region" description="Helical" evidence="1">
    <location>
        <begin position="504"/>
        <end position="521"/>
    </location>
</feature>
<gene>
    <name evidence="2" type="ORF">CMC5_040600</name>
</gene>
<feature type="transmembrane region" description="Helical" evidence="1">
    <location>
        <begin position="449"/>
        <end position="469"/>
    </location>
</feature>
<reference evidence="2 3" key="1">
    <citation type="submission" date="2015-07" db="EMBL/GenBank/DDBJ databases">
        <title>Genome analysis of myxobacterium Chondromyces crocatus Cm c5 reveals a high potential for natural compound synthesis and the genetic basis for the loss of fruiting body formation.</title>
        <authorList>
            <person name="Zaburannyi N."/>
            <person name="Bunk B."/>
            <person name="Maier J."/>
            <person name="Overmann J."/>
            <person name="Mueller R."/>
        </authorList>
    </citation>
    <scope>NUCLEOTIDE SEQUENCE [LARGE SCALE GENOMIC DNA]</scope>
    <source>
        <strain evidence="2 3">Cm c5</strain>
    </source>
</reference>
<name>A0A0K1EGD2_CHOCO</name>
<dbReference type="KEGG" id="ccro:CMC5_040600"/>
<feature type="transmembrane region" description="Helical" evidence="1">
    <location>
        <begin position="335"/>
        <end position="351"/>
    </location>
</feature>
<dbReference type="STRING" id="52.CMC5_040600"/>
<evidence type="ECO:0008006" key="4">
    <source>
        <dbReference type="Google" id="ProtNLM"/>
    </source>
</evidence>
<feature type="transmembrane region" description="Helical" evidence="1">
    <location>
        <begin position="272"/>
        <end position="291"/>
    </location>
</feature>
<feature type="transmembrane region" description="Helical" evidence="1">
    <location>
        <begin position="481"/>
        <end position="498"/>
    </location>
</feature>
<feature type="transmembrane region" description="Helical" evidence="1">
    <location>
        <begin position="42"/>
        <end position="63"/>
    </location>
</feature>
<feature type="transmembrane region" description="Helical" evidence="1">
    <location>
        <begin position="533"/>
        <end position="552"/>
    </location>
</feature>
<keyword evidence="1" id="KW-0812">Transmembrane</keyword>
<dbReference type="Proteomes" id="UP000067626">
    <property type="component" value="Chromosome"/>
</dbReference>
<evidence type="ECO:0000313" key="3">
    <source>
        <dbReference type="Proteomes" id="UP000067626"/>
    </source>
</evidence>
<sequence length="686" mass="74374">MQGALANALFLLVRTGERIVSPSIEPAGLLDPLRDYSATPMGSWLLLLALTTLAALAALALSLRAEPAGRAETGVLFTATFFALIVTPVFALGYTHALRPIPLAITSLLLSLSTLLATAPDRSASGLHAHATTLARAALALAGLPFVAIARALRERSFTALGLAVAALAIAFSAWLTYLAPSESWDGFFYHEPIIGFALQHHGFRMVDLPPHMVVQAANGYPRACEAFALWFVLFTDRTLIEIGNTAAAPGLMLVTFVLARRYTSDRVSAMGWSAALLLMPAMLTQLRTSLIDVQVTFFLLAAVHHATRPTLRFRDAAACVLCLALLLASKSTGLAWAPPVALVLFGRLFLHHARTRLAPALGLLLASAAFLLGTAALTFARNWTAFGNPLWPVSYENPALHIDWPGLVTLDELSPKLSLRDLIQLKYGRPIPGIADALVHDYGHGVPWIVVPLALLALLATLLTALRARLTRSPEPRTDNLLLVIALGAALLVASPSLAIARYNGHLVAIAMVTIAAWAGRRRTRWRLHEGAIAATLTLTLLPWLWTGWFFGLDLEPRHLPDLLRSTPEERASMNVATFQMPPDVARAREQELGPGTLVVFTQDLAFPGVLWNHAMSNRVEHVRYDDVASFLSRLDTLKPTWVVVADGSAARTALNAEAHRWERVGVATKEGSTVAFRRRKPRLP</sequence>
<feature type="transmembrane region" description="Helical" evidence="1">
    <location>
        <begin position="240"/>
        <end position="260"/>
    </location>
</feature>
<feature type="transmembrane region" description="Helical" evidence="1">
    <location>
        <begin position="158"/>
        <end position="180"/>
    </location>
</feature>
<feature type="transmembrane region" description="Helical" evidence="1">
    <location>
        <begin position="358"/>
        <end position="381"/>
    </location>
</feature>
<accession>A0A0K1EGD2</accession>
<dbReference type="PATRIC" id="fig|52.7.peg.4470"/>
<keyword evidence="3" id="KW-1185">Reference proteome</keyword>
<dbReference type="OrthoDB" id="5378994at2"/>
<dbReference type="EMBL" id="CP012159">
    <property type="protein sequence ID" value="AKT39909.1"/>
    <property type="molecule type" value="Genomic_DNA"/>
</dbReference>
<keyword evidence="1" id="KW-0472">Membrane</keyword>
<protein>
    <recommendedName>
        <fullName evidence="4">Glycosyltransferase RgtA/B/C/D-like domain-containing protein</fullName>
    </recommendedName>
</protein>
<proteinExistence type="predicted"/>